<dbReference type="InterPro" id="IPR010730">
    <property type="entry name" value="HET"/>
</dbReference>
<feature type="compositionally biased region" description="Basic and acidic residues" evidence="1">
    <location>
        <begin position="8"/>
        <end position="32"/>
    </location>
</feature>
<dbReference type="VEuPathDB" id="FungiDB:MAN_03294"/>
<reference evidence="3 4" key="1">
    <citation type="journal article" date="2014" name="Proc. Natl. Acad. Sci. U.S.A.">
        <title>Trajectory and genomic determinants of fungal-pathogen speciation and host adaptation.</title>
        <authorList>
            <person name="Hu X."/>
            <person name="Xiao G."/>
            <person name="Zheng P."/>
            <person name="Shang Y."/>
            <person name="Su Y."/>
            <person name="Zhang X."/>
            <person name="Liu X."/>
            <person name="Zhan S."/>
            <person name="St Leger R.J."/>
            <person name="Wang C."/>
        </authorList>
    </citation>
    <scope>NUCLEOTIDE SEQUENCE [LARGE SCALE GENOMIC DNA]</scope>
    <source>
        <strain evidence="3 4">ARSEF 549</strain>
    </source>
</reference>
<sequence length="680" mass="77608">MPEPAHSPQRDRARDRDRDRERDRERDRDPSQHSKRLSITDRILGSLNQARKETSAAVQRRTSTSTSTSASASASASAKQSPIPRIREWLSTCNTQHGRHCSGTDSRDAPTWRPIHLIDCDERCLVRSKPVDRYSALSYVWGVSNPRDTGSDAAAQLLTTNLDAYQLSLPDKGVPQTILDAMWLSRKLGIRYLWVDRMCIVQDDEQDKSEHIEHMAYVFANACLTIISAYGDVHTGLLPLDPRRPSRAPRQGNPDHNELLLSSKWNTRGWTLQELVYSRRAVFFFEDVVTWECHCDLWQGNAANMTKILRGKKPACTNRLSEAAFAFQHTEWPDMDEYARLAMDYSMRRVTIVDDSIRAFTGVTHVLSRIFQGGFAYGMPLMFIDIALLWRPQATIRRRAMSRPPFLPSWSWMGWWFDGIPVDLTLWRAAADYVEETQAVKRGQESKRFKPTHPFRIKTMVAWSLSDRANSAPIDNTGLRMREFRSRKGAGQALPPGWSKSGSHFKHDSDDLTLFKYPVPVEDVPEDGLYESRPTELSIPGPLLYFRTTTAFFDVDYAISMAPKDMPNPPVAIGNIFSRSNRWIGELRSHDGWLGVQSSNYDGEEKLEFIAISSAMERKGSYVFPMDRFSESMDDDGVVQFVNVLWIERISGVAYRRGIGHILQKAWDVEAKEEVDIYLG</sequence>
<feature type="non-terminal residue" evidence="3">
    <location>
        <position position="1"/>
    </location>
</feature>
<accession>A0A0B4FD93</accession>
<dbReference type="PANTHER" id="PTHR33112">
    <property type="entry name" value="DOMAIN PROTEIN, PUTATIVE-RELATED"/>
    <property type="match status" value="1"/>
</dbReference>
<dbReference type="HOGENOM" id="CLU_003953_0_0_1"/>
<dbReference type="OrthoDB" id="2975793at2759"/>
<dbReference type="Pfam" id="PF06985">
    <property type="entry name" value="HET"/>
    <property type="match status" value="1"/>
</dbReference>
<comment type="caution">
    <text evidence="3">The sequence shown here is derived from an EMBL/GenBank/DDBJ whole genome shotgun (WGS) entry which is preliminary data.</text>
</comment>
<evidence type="ECO:0000313" key="3">
    <source>
        <dbReference type="EMBL" id="KID68438.1"/>
    </source>
</evidence>
<evidence type="ECO:0000256" key="1">
    <source>
        <dbReference type="SAM" id="MobiDB-lite"/>
    </source>
</evidence>
<dbReference type="Proteomes" id="UP000031186">
    <property type="component" value="Unassembled WGS sequence"/>
</dbReference>
<gene>
    <name evidence="3" type="ORF">MAN_03294</name>
</gene>
<organism evidence="3 4">
    <name type="scientific">Metarhizium anisopliae (strain ARSEF 549)</name>
    <dbReference type="NCBI Taxonomy" id="3151832"/>
    <lineage>
        <taxon>Eukaryota</taxon>
        <taxon>Fungi</taxon>
        <taxon>Dikarya</taxon>
        <taxon>Ascomycota</taxon>
        <taxon>Pezizomycotina</taxon>
        <taxon>Sordariomycetes</taxon>
        <taxon>Hypocreomycetidae</taxon>
        <taxon>Hypocreales</taxon>
        <taxon>Clavicipitaceae</taxon>
        <taxon>Metarhizium</taxon>
    </lineage>
</organism>
<dbReference type="PANTHER" id="PTHR33112:SF16">
    <property type="entry name" value="HETEROKARYON INCOMPATIBILITY DOMAIN-CONTAINING PROTEIN"/>
    <property type="match status" value="1"/>
</dbReference>
<feature type="compositionally biased region" description="Low complexity" evidence="1">
    <location>
        <begin position="55"/>
        <end position="81"/>
    </location>
</feature>
<evidence type="ECO:0000259" key="2">
    <source>
        <dbReference type="Pfam" id="PF06985"/>
    </source>
</evidence>
<name>A0A0B4FD93_METAF</name>
<keyword evidence="4" id="KW-1185">Reference proteome</keyword>
<evidence type="ECO:0000313" key="4">
    <source>
        <dbReference type="Proteomes" id="UP000031186"/>
    </source>
</evidence>
<proteinExistence type="predicted"/>
<dbReference type="EMBL" id="AZNF01000003">
    <property type="protein sequence ID" value="KID68438.1"/>
    <property type="molecule type" value="Genomic_DNA"/>
</dbReference>
<feature type="domain" description="Heterokaryon incompatibility" evidence="2">
    <location>
        <begin position="134"/>
        <end position="274"/>
    </location>
</feature>
<feature type="region of interest" description="Disordered" evidence="1">
    <location>
        <begin position="1"/>
        <end position="85"/>
    </location>
</feature>
<dbReference type="AlphaFoldDB" id="A0A0B4FD93"/>
<protein>
    <submittedName>
        <fullName evidence="3">Tol protein</fullName>
    </submittedName>
</protein>